<dbReference type="SMART" id="SM00387">
    <property type="entry name" value="HATPase_c"/>
    <property type="match status" value="1"/>
</dbReference>
<sequence>MKHEIKNWLRSKKAVIGIGATALLITTGVFQHKLNVKISNISYLKSNLATCFSRVNQSYTAKVIGDANSMYLETGFMKTTEECLSEVNTFSQEVFASSAVKLGQALNALISDIHWFHERVEESSSSFSDKDAEVILSNLSDRFEKLEMKYDNVDGELISKEGSISLSKSNLTIFLITLCFIAPLLLLWDFAQRRTLEQRNKYAEDEARKRMESTEAIAHNEVATIIKDALEQNKLVYCSKLFTQYHTLSALNPLKEDSTRIQAMVTPENLTEQAIDDIWNQSESDDSLVLSAEGETRVEEESYSGAVAQIDKSLTKVVNHLSNKLLAEGVIIDLDIAEDLTVRGEDEALEQVVYNVIMNAVKNCQQNDETGRVSISAKRVGTSVIINLTDSGLGFSKDFLSAVNGLADLDEHMPLSLQISRELLEDAGGDISFENTYRAGEVCGSKVQIVMRSAEAQSKRVASVQSGTKKEILEAMKQQTI</sequence>
<dbReference type="InterPro" id="IPR036890">
    <property type="entry name" value="HATPase_C_sf"/>
</dbReference>
<dbReference type="PATRIC" id="fig|862908.3.peg.2536"/>
<dbReference type="PROSITE" id="PS50109">
    <property type="entry name" value="HIS_KIN"/>
    <property type="match status" value="1"/>
</dbReference>
<dbReference type="AlphaFoldDB" id="E1X692"/>
<dbReference type="Pfam" id="PF02518">
    <property type="entry name" value="HATPase_c"/>
    <property type="match status" value="1"/>
</dbReference>
<keyword evidence="1" id="KW-0812">Transmembrane</keyword>
<name>E1X692_HALMS</name>
<dbReference type="OrthoDB" id="5288365at2"/>
<organism evidence="3 4">
    <name type="scientific">Halobacteriovorax marinus (strain ATCC BAA-682 / DSM 15412 / SJ)</name>
    <name type="common">Bacteriovorax marinus</name>
    <dbReference type="NCBI Taxonomy" id="862908"/>
    <lineage>
        <taxon>Bacteria</taxon>
        <taxon>Pseudomonadati</taxon>
        <taxon>Bdellovibrionota</taxon>
        <taxon>Bacteriovoracia</taxon>
        <taxon>Bacteriovoracales</taxon>
        <taxon>Halobacteriovoraceae</taxon>
        <taxon>Halobacteriovorax</taxon>
    </lineage>
</organism>
<keyword evidence="1" id="KW-0472">Membrane</keyword>
<dbReference type="eggNOG" id="COG4191">
    <property type="taxonomic scope" value="Bacteria"/>
</dbReference>
<gene>
    <name evidence="3" type="ordered locus">BMS_2656</name>
</gene>
<dbReference type="Gene3D" id="3.30.565.10">
    <property type="entry name" value="Histidine kinase-like ATPase, C-terminal domain"/>
    <property type="match status" value="1"/>
</dbReference>
<dbReference type="InterPro" id="IPR003594">
    <property type="entry name" value="HATPase_dom"/>
</dbReference>
<dbReference type="KEGG" id="bmx:BMS_2656"/>
<dbReference type="SUPFAM" id="SSF55874">
    <property type="entry name" value="ATPase domain of HSP90 chaperone/DNA topoisomerase II/histidine kinase"/>
    <property type="match status" value="1"/>
</dbReference>
<evidence type="ECO:0000313" key="3">
    <source>
        <dbReference type="EMBL" id="CBW27437.1"/>
    </source>
</evidence>
<evidence type="ECO:0000313" key="4">
    <source>
        <dbReference type="Proteomes" id="UP000008963"/>
    </source>
</evidence>
<dbReference type="RefSeq" id="WP_014245212.1">
    <property type="nucleotide sequence ID" value="NC_016620.1"/>
</dbReference>
<proteinExistence type="predicted"/>
<dbReference type="InterPro" id="IPR005467">
    <property type="entry name" value="His_kinase_dom"/>
</dbReference>
<keyword evidence="4" id="KW-1185">Reference proteome</keyword>
<keyword evidence="1" id="KW-1133">Transmembrane helix</keyword>
<dbReference type="STRING" id="862908.BMS_2656"/>
<evidence type="ECO:0000256" key="1">
    <source>
        <dbReference type="SAM" id="Phobius"/>
    </source>
</evidence>
<dbReference type="HOGENOM" id="CLU_567138_0_0_7"/>
<protein>
    <submittedName>
        <fullName evidence="3">Membrane protein</fullName>
    </submittedName>
</protein>
<accession>E1X692</accession>
<dbReference type="Proteomes" id="UP000008963">
    <property type="component" value="Chromosome"/>
</dbReference>
<evidence type="ECO:0000259" key="2">
    <source>
        <dbReference type="PROSITE" id="PS50109"/>
    </source>
</evidence>
<feature type="transmembrane region" description="Helical" evidence="1">
    <location>
        <begin position="171"/>
        <end position="191"/>
    </location>
</feature>
<dbReference type="EMBL" id="FQ312005">
    <property type="protein sequence ID" value="CBW27437.1"/>
    <property type="molecule type" value="Genomic_DNA"/>
</dbReference>
<feature type="domain" description="Histidine kinase" evidence="2">
    <location>
        <begin position="310"/>
        <end position="455"/>
    </location>
</feature>
<reference evidence="4" key="1">
    <citation type="journal article" date="2013" name="ISME J.">
        <title>A small predatory core genome in the divergent marine Bacteriovorax marinus SJ and the terrestrial Bdellovibrio bacteriovorus.</title>
        <authorList>
            <person name="Crossman L.C."/>
            <person name="Chen H."/>
            <person name="Cerdeno-Tarraga A.M."/>
            <person name="Brooks K."/>
            <person name="Quail M.A."/>
            <person name="Pineiro S.A."/>
            <person name="Hobley L."/>
            <person name="Sockett R.E."/>
            <person name="Bentley S.D."/>
            <person name="Parkhill J."/>
            <person name="Williams H.N."/>
            <person name="Stine O.C."/>
        </authorList>
    </citation>
    <scope>NUCLEOTIDE SEQUENCE [LARGE SCALE GENOMIC DNA]</scope>
    <source>
        <strain evidence="4">ATCC BAA-682 / DSM 15412 / SJ</strain>
    </source>
</reference>